<organism evidence="1">
    <name type="scientific">Lepeophtheirus salmonis</name>
    <name type="common">Salmon louse</name>
    <name type="synonym">Caligus salmonis</name>
    <dbReference type="NCBI Taxonomy" id="72036"/>
    <lineage>
        <taxon>Eukaryota</taxon>
        <taxon>Metazoa</taxon>
        <taxon>Ecdysozoa</taxon>
        <taxon>Arthropoda</taxon>
        <taxon>Crustacea</taxon>
        <taxon>Multicrustacea</taxon>
        <taxon>Hexanauplia</taxon>
        <taxon>Copepoda</taxon>
        <taxon>Siphonostomatoida</taxon>
        <taxon>Caligidae</taxon>
        <taxon>Lepeophtheirus</taxon>
    </lineage>
</organism>
<dbReference type="AlphaFoldDB" id="A0A0K2TD65"/>
<dbReference type="EMBL" id="HACA01006434">
    <property type="protein sequence ID" value="CDW23795.1"/>
    <property type="molecule type" value="Transcribed_RNA"/>
</dbReference>
<proteinExistence type="predicted"/>
<sequence length="111" mass="12694">MQKQPIPTVFNPETDPKINNRTILIYRMKSIGNIFCVNINTSSIGLGRVVLLRLYPELGPFECIALSTDDNMRDSTMKKETIMNIIPKVISKGRIQRSSRFKKERAFCSNT</sequence>
<reference evidence="1" key="1">
    <citation type="submission" date="2014-05" db="EMBL/GenBank/DDBJ databases">
        <authorList>
            <person name="Chronopoulou M."/>
        </authorList>
    </citation>
    <scope>NUCLEOTIDE SEQUENCE</scope>
    <source>
        <tissue evidence="1">Whole organism</tissue>
    </source>
</reference>
<protein>
    <submittedName>
        <fullName evidence="1">Uncharacterized protein</fullName>
    </submittedName>
</protein>
<name>A0A0K2TD65_LEPSM</name>
<evidence type="ECO:0000313" key="1">
    <source>
        <dbReference type="EMBL" id="CDW23795.1"/>
    </source>
</evidence>
<accession>A0A0K2TD65</accession>